<dbReference type="AlphaFoldDB" id="A0A640SRX5"/>
<proteinExistence type="inferred from homology"/>
<sequence>MTEATAPPFPNFPMPRECPFRPPAQYAELRAERPVSQVTLPSGNSAWVIADYDLVREFLADPRTSANRAHPGYPSVLPRQPVSSQQAKGLLTWMDPPEHTAHRRMVVNEFTAKRVAAMAPHIRAITEDCIEQMLVHSHPVDLVQELSLPVPSRVICELLGVPYSDRELFDKRTVVILNHQSSVEDRMAAWQELRTYLSDLVSAKVQVPEDDLLSRLVKKYQDAGTFDHELLTGLAVALLVAGHETTANMISLGTVFLLRNPDRLAEFKAHPETAGQMVEELLRYFSIADYSTSRVTTADIEVGGVVIPEGSGVIALNSAANNDEKVFTGPEEFDPHRDARRHMAFGYGIHQCLGQSLARLELEIVFTTLFRRIPDLRLAVPAEELSYKHNAAFYGIYEVPVAW</sequence>
<protein>
    <submittedName>
        <fullName evidence="8">Cytochrome P450</fullName>
    </submittedName>
</protein>
<dbReference type="GO" id="GO:0004497">
    <property type="term" value="F:monooxygenase activity"/>
    <property type="evidence" value="ECO:0007669"/>
    <property type="project" value="UniProtKB-KW"/>
</dbReference>
<keyword evidence="6 7" id="KW-0503">Monooxygenase</keyword>
<evidence type="ECO:0000256" key="7">
    <source>
        <dbReference type="RuleBase" id="RU000461"/>
    </source>
</evidence>
<organism evidence="8 9">
    <name type="scientific">Streptomyces glebosus</name>
    <dbReference type="NCBI Taxonomy" id="249580"/>
    <lineage>
        <taxon>Bacteria</taxon>
        <taxon>Bacillati</taxon>
        <taxon>Actinomycetota</taxon>
        <taxon>Actinomycetes</taxon>
        <taxon>Kitasatosporales</taxon>
        <taxon>Streptomycetaceae</taxon>
        <taxon>Streptomyces</taxon>
    </lineage>
</organism>
<dbReference type="Pfam" id="PF00067">
    <property type="entry name" value="p450"/>
    <property type="match status" value="2"/>
</dbReference>
<dbReference type="PROSITE" id="PS00086">
    <property type="entry name" value="CYTOCHROME_P450"/>
    <property type="match status" value="1"/>
</dbReference>
<evidence type="ECO:0000256" key="3">
    <source>
        <dbReference type="ARBA" id="ARBA00022723"/>
    </source>
</evidence>
<keyword evidence="3 7" id="KW-0479">Metal-binding</keyword>
<dbReference type="GO" id="GO:0020037">
    <property type="term" value="F:heme binding"/>
    <property type="evidence" value="ECO:0007669"/>
    <property type="project" value="InterPro"/>
</dbReference>
<dbReference type="CDD" id="cd11030">
    <property type="entry name" value="CYP105-like"/>
    <property type="match status" value="1"/>
</dbReference>
<dbReference type="EMBL" id="BLIO01000001">
    <property type="protein sequence ID" value="GFE13614.1"/>
    <property type="molecule type" value="Genomic_DNA"/>
</dbReference>
<keyword evidence="4 7" id="KW-0560">Oxidoreductase</keyword>
<evidence type="ECO:0000256" key="2">
    <source>
        <dbReference type="ARBA" id="ARBA00022617"/>
    </source>
</evidence>
<evidence type="ECO:0000313" key="9">
    <source>
        <dbReference type="Proteomes" id="UP000430079"/>
    </source>
</evidence>
<evidence type="ECO:0000256" key="1">
    <source>
        <dbReference type="ARBA" id="ARBA00010617"/>
    </source>
</evidence>
<evidence type="ECO:0000256" key="5">
    <source>
        <dbReference type="ARBA" id="ARBA00023004"/>
    </source>
</evidence>
<evidence type="ECO:0000256" key="4">
    <source>
        <dbReference type="ARBA" id="ARBA00023002"/>
    </source>
</evidence>
<dbReference type="FunFam" id="1.10.630.10:FF:000018">
    <property type="entry name" value="Cytochrome P450 monooxygenase"/>
    <property type="match status" value="1"/>
</dbReference>
<name>A0A640SRX5_9ACTN</name>
<reference evidence="8 9" key="1">
    <citation type="submission" date="2019-12" db="EMBL/GenBank/DDBJ databases">
        <title>Whole genome shotgun sequence of Streptomyces hygroscopicus subsp. glebosus NBRC 13786.</title>
        <authorList>
            <person name="Ichikawa N."/>
            <person name="Kimura A."/>
            <person name="Kitahashi Y."/>
            <person name="Komaki H."/>
            <person name="Tamura T."/>
        </authorList>
    </citation>
    <scope>NUCLEOTIDE SEQUENCE [LARGE SCALE GENOMIC DNA]</scope>
    <source>
        <strain evidence="8 9">NBRC 13786</strain>
    </source>
</reference>
<dbReference type="GO" id="GO:0016705">
    <property type="term" value="F:oxidoreductase activity, acting on paired donors, with incorporation or reduction of molecular oxygen"/>
    <property type="evidence" value="ECO:0007669"/>
    <property type="project" value="InterPro"/>
</dbReference>
<dbReference type="GO" id="GO:0005506">
    <property type="term" value="F:iron ion binding"/>
    <property type="evidence" value="ECO:0007669"/>
    <property type="project" value="InterPro"/>
</dbReference>
<dbReference type="PRINTS" id="PR00385">
    <property type="entry name" value="P450"/>
</dbReference>
<keyword evidence="2 7" id="KW-0349">Heme</keyword>
<dbReference type="SUPFAM" id="SSF48264">
    <property type="entry name" value="Cytochrome P450"/>
    <property type="match status" value="1"/>
</dbReference>
<dbReference type="RefSeq" id="WP_229893992.1">
    <property type="nucleotide sequence ID" value="NZ_BLIO01000001.1"/>
</dbReference>
<dbReference type="InterPro" id="IPR036396">
    <property type="entry name" value="Cyt_P450_sf"/>
</dbReference>
<accession>A0A640SRX5</accession>
<dbReference type="PRINTS" id="PR00359">
    <property type="entry name" value="BP450"/>
</dbReference>
<keyword evidence="5 7" id="KW-0408">Iron</keyword>
<evidence type="ECO:0000256" key="6">
    <source>
        <dbReference type="ARBA" id="ARBA00023033"/>
    </source>
</evidence>
<comment type="similarity">
    <text evidence="1 7">Belongs to the cytochrome P450 family.</text>
</comment>
<keyword evidence="9" id="KW-1185">Reference proteome</keyword>
<dbReference type="Gene3D" id="1.10.630.10">
    <property type="entry name" value="Cytochrome P450"/>
    <property type="match status" value="1"/>
</dbReference>
<dbReference type="PANTHER" id="PTHR46696:SF1">
    <property type="entry name" value="CYTOCHROME P450 YJIB-RELATED"/>
    <property type="match status" value="1"/>
</dbReference>
<dbReference type="InterPro" id="IPR002397">
    <property type="entry name" value="Cyt_P450_B"/>
</dbReference>
<dbReference type="PANTHER" id="PTHR46696">
    <property type="entry name" value="P450, PUTATIVE (EUROFUNG)-RELATED"/>
    <property type="match status" value="1"/>
</dbReference>
<dbReference type="InterPro" id="IPR001128">
    <property type="entry name" value="Cyt_P450"/>
</dbReference>
<gene>
    <name evidence="8" type="ORF">Sgleb_16610</name>
</gene>
<comment type="caution">
    <text evidence="8">The sequence shown here is derived from an EMBL/GenBank/DDBJ whole genome shotgun (WGS) entry which is preliminary data.</text>
</comment>
<dbReference type="Proteomes" id="UP000430079">
    <property type="component" value="Unassembled WGS sequence"/>
</dbReference>
<dbReference type="InterPro" id="IPR017972">
    <property type="entry name" value="Cyt_P450_CS"/>
</dbReference>
<evidence type="ECO:0000313" key="8">
    <source>
        <dbReference type="EMBL" id="GFE13614.1"/>
    </source>
</evidence>